<dbReference type="InterPro" id="IPR030934">
    <property type="entry name" value="Intein_C"/>
</dbReference>
<dbReference type="PRINTS" id="PR00379">
    <property type="entry name" value="INTEIN"/>
</dbReference>
<dbReference type="NCBIfam" id="TIGR01443">
    <property type="entry name" value="intein_Cterm"/>
    <property type="match status" value="1"/>
</dbReference>
<sequence length="925" mass="101138">MSGLIIDLFAGGGGASLGIEMATGRSPDIAINHDHAAIRMHAANHPETLHLERSVWKSDPWEYVRNREVDLVWASPDCFVAGTMILTDQGYRPIESIVEGDCVLTHAGRYRRVYGTMRAKKSVHSVDIQGSPTLMVSGEHPFLARPIENVWDNRRRNYRRTLLEARWVAATNLRIGNAAMNAAGGDRDFCATPCEFGALPIPQVGGRGIDVDERLMWLVGRYVGDGWSRIRGGHAELVIICAKDEADELAERLDAWPRLGMRAGHGELAWHRREVETAVQFSTNHRGLVEWIRGQFGHGGYHKHFPAWCMSAPVELRRALLAGYVSADGSQLMISGNSVTETITISKALALSTKAIAESLGFTATVSNPRANSSTIEGRDVQAKRTYLVRWRETRKRLQTVREGIHNWSRVQRVGEASEPVEVFNIAVEEDESYVADGIVVHNCKHHSKAKGSRPVKRNIRDLAWVVKWWAQSVRPKVIILENVEEFRDWGPVVPDASGRFFPCPDRKGETFKRFVGELRRLGYRVDWRELVAADYGAPTIRKRLYMIARRDGLPIAWPKPTHGRADDIDVIAGRKLPWRSAAEIIDWSLPCPSIFDTAAEIMAKFGLRAVRPLQPTTLRRVARGVGKYVIEAAEPFILPITHAGSDRVEPIGEPLRTTTAAHRGERALVMPFVSRQFGASVGHGAREPLATVTAGGGGKSALIAPTLVQTGYGERPGQAPRVPGLDKPLGTVVAGGQKHALVAAFMAQHNTGVVGRTADAPLSTVTATGAQQAIVAAHLSHFYGSNTAGGEGDLRQPARTVTAEGNHASLVTAFLSTYYGTDQAPQLGAPLPTVTTVGRHSLVTVTIDGATYVLIDIGMRMLTPRELFRAQGFPDSYQIEADAEGVPFSKTVQVEKCGNSVCPPVAAAIVAENLPWLAQRTEAA</sequence>
<evidence type="ECO:0000259" key="9">
    <source>
        <dbReference type="PROSITE" id="PS50819"/>
    </source>
</evidence>
<organism evidence="10 11">
    <name type="scientific">Rhodobium gokarnense</name>
    <dbReference type="NCBI Taxonomy" id="364296"/>
    <lineage>
        <taxon>Bacteria</taxon>
        <taxon>Pseudomonadati</taxon>
        <taxon>Pseudomonadota</taxon>
        <taxon>Alphaproteobacteria</taxon>
        <taxon>Hyphomicrobiales</taxon>
        <taxon>Rhodobiaceae</taxon>
        <taxon>Rhodobium</taxon>
    </lineage>
</organism>
<dbReference type="InterPro" id="IPR029063">
    <property type="entry name" value="SAM-dependent_MTases_sf"/>
</dbReference>
<keyword evidence="5" id="KW-0680">Restriction system</keyword>
<name>A0ABT3HH28_9HYPH</name>
<dbReference type="Gene3D" id="2.170.16.10">
    <property type="entry name" value="Hedgehog/Intein (Hint) domain"/>
    <property type="match status" value="1"/>
</dbReference>
<proteinExistence type="predicted"/>
<dbReference type="PANTHER" id="PTHR10629">
    <property type="entry name" value="CYTOSINE-SPECIFIC METHYLTRANSFERASE"/>
    <property type="match status" value="1"/>
</dbReference>
<keyword evidence="4" id="KW-0949">S-adenosyl-L-methionine</keyword>
<dbReference type="EMBL" id="JAOQNS010000014">
    <property type="protein sequence ID" value="MCW2309699.1"/>
    <property type="molecule type" value="Genomic_DNA"/>
</dbReference>
<feature type="domain" description="DOD-type homing endonuclease" evidence="9">
    <location>
        <begin position="218"/>
        <end position="362"/>
    </location>
</feature>
<dbReference type="CDD" id="cd00081">
    <property type="entry name" value="Hint"/>
    <property type="match status" value="1"/>
</dbReference>
<dbReference type="SUPFAM" id="SSF53335">
    <property type="entry name" value="S-adenosyl-L-methionine-dependent methyltransferases"/>
    <property type="match status" value="2"/>
</dbReference>
<keyword evidence="6" id="KW-0068">Autocatalytic cleavage</keyword>
<dbReference type="PROSITE" id="PS50817">
    <property type="entry name" value="INTEIN_N_TER"/>
    <property type="match status" value="1"/>
</dbReference>
<evidence type="ECO:0000256" key="4">
    <source>
        <dbReference type="ARBA" id="ARBA00022691"/>
    </source>
</evidence>
<dbReference type="Pfam" id="PF13403">
    <property type="entry name" value="Hint_2"/>
    <property type="match status" value="1"/>
</dbReference>
<dbReference type="Pfam" id="PF00145">
    <property type="entry name" value="DNA_methylase"/>
    <property type="match status" value="2"/>
</dbReference>
<dbReference type="EC" id="2.1.1.37" evidence="1"/>
<reference evidence="11" key="1">
    <citation type="submission" date="2023-07" db="EMBL/GenBank/DDBJ databases">
        <title>Genome sequencing of Purple Non-Sulfur Bacteria from various extreme environments.</title>
        <authorList>
            <person name="Mayer M."/>
        </authorList>
    </citation>
    <scope>NUCLEOTIDE SEQUENCE [LARGE SCALE GENOMIC DNA]</scope>
    <source>
        <strain evidence="11">DSM 17935</strain>
    </source>
</reference>
<evidence type="ECO:0000256" key="6">
    <source>
        <dbReference type="ARBA" id="ARBA00022813"/>
    </source>
</evidence>
<accession>A0ABT3HH28</accession>
<evidence type="ECO:0000256" key="2">
    <source>
        <dbReference type="ARBA" id="ARBA00022603"/>
    </source>
</evidence>
<dbReference type="GO" id="GO:0008168">
    <property type="term" value="F:methyltransferase activity"/>
    <property type="evidence" value="ECO:0007669"/>
    <property type="project" value="UniProtKB-KW"/>
</dbReference>
<evidence type="ECO:0000313" key="11">
    <source>
        <dbReference type="Proteomes" id="UP001209755"/>
    </source>
</evidence>
<dbReference type="InterPro" id="IPR004042">
    <property type="entry name" value="Intein_endonuc_central"/>
</dbReference>
<dbReference type="InterPro" id="IPR036844">
    <property type="entry name" value="Hint_dom_sf"/>
</dbReference>
<dbReference type="InterPro" id="IPR001525">
    <property type="entry name" value="C5_MeTfrase"/>
</dbReference>
<comment type="caution">
    <text evidence="10">The sequence shown here is derived from an EMBL/GenBank/DDBJ whole genome shotgun (WGS) entry which is preliminary data.</text>
</comment>
<dbReference type="Gene3D" id="3.10.28.10">
    <property type="entry name" value="Homing endonucleases"/>
    <property type="match status" value="1"/>
</dbReference>
<dbReference type="PANTHER" id="PTHR10629:SF52">
    <property type="entry name" value="DNA (CYTOSINE-5)-METHYLTRANSFERASE 1"/>
    <property type="match status" value="1"/>
</dbReference>
<dbReference type="PROSITE" id="PS50818">
    <property type="entry name" value="INTEIN_C_TER"/>
    <property type="match status" value="1"/>
</dbReference>
<keyword evidence="3" id="KW-0808">Transferase</keyword>
<dbReference type="Gene3D" id="3.40.50.150">
    <property type="entry name" value="Vaccinia Virus protein VP39"/>
    <property type="match status" value="2"/>
</dbReference>
<keyword evidence="7" id="KW-0651">Protein splicing</keyword>
<evidence type="ECO:0000256" key="3">
    <source>
        <dbReference type="ARBA" id="ARBA00022679"/>
    </source>
</evidence>
<dbReference type="Proteomes" id="UP001209755">
    <property type="component" value="Unassembled WGS sequence"/>
</dbReference>
<evidence type="ECO:0000256" key="1">
    <source>
        <dbReference type="ARBA" id="ARBA00011975"/>
    </source>
</evidence>
<dbReference type="InterPro" id="IPR027434">
    <property type="entry name" value="Homing_endonucl"/>
</dbReference>
<dbReference type="Gene3D" id="3.90.120.10">
    <property type="entry name" value="DNA Methylase, subunit A, domain 2"/>
    <property type="match status" value="1"/>
</dbReference>
<dbReference type="SMART" id="SM00305">
    <property type="entry name" value="HintC"/>
    <property type="match status" value="1"/>
</dbReference>
<dbReference type="InterPro" id="IPR003586">
    <property type="entry name" value="Hint_dom_C"/>
</dbReference>
<keyword evidence="11" id="KW-1185">Reference proteome</keyword>
<keyword evidence="2 10" id="KW-0489">Methyltransferase</keyword>
<dbReference type="InterPro" id="IPR006141">
    <property type="entry name" value="Intein_N"/>
</dbReference>
<dbReference type="InterPro" id="IPR006142">
    <property type="entry name" value="INTEIN"/>
</dbReference>
<dbReference type="GO" id="GO:0032259">
    <property type="term" value="P:methylation"/>
    <property type="evidence" value="ECO:0007669"/>
    <property type="project" value="UniProtKB-KW"/>
</dbReference>
<evidence type="ECO:0000256" key="8">
    <source>
        <dbReference type="ARBA" id="ARBA00047422"/>
    </source>
</evidence>
<dbReference type="SUPFAM" id="SSF55608">
    <property type="entry name" value="Homing endonucleases"/>
    <property type="match status" value="1"/>
</dbReference>
<dbReference type="RefSeq" id="WP_319801807.1">
    <property type="nucleotide sequence ID" value="NZ_JAOQNS010000014.1"/>
</dbReference>
<comment type="catalytic activity">
    <reaction evidence="8">
        <text>a 2'-deoxycytidine in DNA + S-adenosyl-L-methionine = a 5-methyl-2'-deoxycytidine in DNA + S-adenosyl-L-homocysteine + H(+)</text>
        <dbReference type="Rhea" id="RHEA:13681"/>
        <dbReference type="Rhea" id="RHEA-COMP:11369"/>
        <dbReference type="Rhea" id="RHEA-COMP:11370"/>
        <dbReference type="ChEBI" id="CHEBI:15378"/>
        <dbReference type="ChEBI" id="CHEBI:57856"/>
        <dbReference type="ChEBI" id="CHEBI:59789"/>
        <dbReference type="ChEBI" id="CHEBI:85452"/>
        <dbReference type="ChEBI" id="CHEBI:85454"/>
        <dbReference type="EC" id="2.1.1.37"/>
    </reaction>
</comment>
<gene>
    <name evidence="10" type="ORF">M2319_004058</name>
</gene>
<dbReference type="InterPro" id="IPR050390">
    <property type="entry name" value="C5-Methyltransferase"/>
</dbReference>
<dbReference type="SUPFAM" id="SSF51294">
    <property type="entry name" value="Hedgehog/intein (Hint) domain"/>
    <property type="match status" value="1"/>
</dbReference>
<dbReference type="InterPro" id="IPR028992">
    <property type="entry name" value="Hedgehog/Intein_dom"/>
</dbReference>
<protein>
    <recommendedName>
        <fullName evidence="1">DNA (cytosine-5-)-methyltransferase</fullName>
        <ecNumber evidence="1">2.1.1.37</ecNumber>
    </recommendedName>
</protein>
<evidence type="ECO:0000313" key="10">
    <source>
        <dbReference type="EMBL" id="MCW2309699.1"/>
    </source>
</evidence>
<evidence type="ECO:0000256" key="5">
    <source>
        <dbReference type="ARBA" id="ARBA00022747"/>
    </source>
</evidence>
<dbReference type="PROSITE" id="PS50819">
    <property type="entry name" value="INTEIN_ENDONUCLEASE"/>
    <property type="match status" value="1"/>
</dbReference>
<evidence type="ECO:0000256" key="7">
    <source>
        <dbReference type="ARBA" id="ARBA00023000"/>
    </source>
</evidence>